<dbReference type="Proteomes" id="UP000299102">
    <property type="component" value="Unassembled WGS sequence"/>
</dbReference>
<evidence type="ECO:0000313" key="1">
    <source>
        <dbReference type="EMBL" id="GBP26248.1"/>
    </source>
</evidence>
<sequence length="104" mass="11757">MILLTDQEFVTLDANEPSVHKPTDAALAHIQRLQRTKASAQRSEKRHEAATMKRPWGISFILHFPVVRLSFRLTRARCICDSFASAGPTSKERLLREKGGKTNI</sequence>
<reference evidence="1 2" key="1">
    <citation type="journal article" date="2019" name="Commun. Biol.">
        <title>The bagworm genome reveals a unique fibroin gene that provides high tensile strength.</title>
        <authorList>
            <person name="Kono N."/>
            <person name="Nakamura H."/>
            <person name="Ohtoshi R."/>
            <person name="Tomita M."/>
            <person name="Numata K."/>
            <person name="Arakawa K."/>
        </authorList>
    </citation>
    <scope>NUCLEOTIDE SEQUENCE [LARGE SCALE GENOMIC DNA]</scope>
</reference>
<protein>
    <submittedName>
        <fullName evidence="1">Uncharacterized protein</fullName>
    </submittedName>
</protein>
<proteinExistence type="predicted"/>
<accession>A0A4C1UIK1</accession>
<dbReference type="AlphaFoldDB" id="A0A4C1UIK1"/>
<gene>
    <name evidence="1" type="ORF">EVAR_16101_1</name>
</gene>
<dbReference type="EMBL" id="BGZK01000178">
    <property type="protein sequence ID" value="GBP26248.1"/>
    <property type="molecule type" value="Genomic_DNA"/>
</dbReference>
<keyword evidence="2" id="KW-1185">Reference proteome</keyword>
<comment type="caution">
    <text evidence="1">The sequence shown here is derived from an EMBL/GenBank/DDBJ whole genome shotgun (WGS) entry which is preliminary data.</text>
</comment>
<name>A0A4C1UIK1_EUMVA</name>
<organism evidence="1 2">
    <name type="scientific">Eumeta variegata</name>
    <name type="common">Bagworm moth</name>
    <name type="synonym">Eumeta japonica</name>
    <dbReference type="NCBI Taxonomy" id="151549"/>
    <lineage>
        <taxon>Eukaryota</taxon>
        <taxon>Metazoa</taxon>
        <taxon>Ecdysozoa</taxon>
        <taxon>Arthropoda</taxon>
        <taxon>Hexapoda</taxon>
        <taxon>Insecta</taxon>
        <taxon>Pterygota</taxon>
        <taxon>Neoptera</taxon>
        <taxon>Endopterygota</taxon>
        <taxon>Lepidoptera</taxon>
        <taxon>Glossata</taxon>
        <taxon>Ditrysia</taxon>
        <taxon>Tineoidea</taxon>
        <taxon>Psychidae</taxon>
        <taxon>Oiketicinae</taxon>
        <taxon>Eumeta</taxon>
    </lineage>
</organism>
<evidence type="ECO:0000313" key="2">
    <source>
        <dbReference type="Proteomes" id="UP000299102"/>
    </source>
</evidence>